<dbReference type="GeneID" id="92789160"/>
<dbReference type="EMBL" id="QSND01000001">
    <property type="protein sequence ID" value="KAA6453243.1"/>
    <property type="molecule type" value="Genomic_DNA"/>
</dbReference>
<evidence type="ECO:0000256" key="2">
    <source>
        <dbReference type="SAM" id="SignalP"/>
    </source>
</evidence>
<protein>
    <submittedName>
        <fullName evidence="3">Phosphatase</fullName>
    </submittedName>
</protein>
<comment type="caution">
    <text evidence="3">The sequence shown here is derived from an EMBL/GenBank/DDBJ whole genome shotgun (WGS) entry which is preliminary data.</text>
</comment>
<dbReference type="RefSeq" id="WP_095999807.1">
    <property type="nucleotide sequence ID" value="NZ_CM125431.1"/>
</dbReference>
<evidence type="ECO:0000313" key="4">
    <source>
        <dbReference type="Proteomes" id="UP000324326"/>
    </source>
</evidence>
<evidence type="ECO:0000256" key="1">
    <source>
        <dbReference type="SAM" id="MobiDB-lite"/>
    </source>
</evidence>
<proteinExistence type="predicted"/>
<organism evidence="3 4">
    <name type="scientific">Bacillus swezeyi</name>
    <dbReference type="NCBI Taxonomy" id="1925020"/>
    <lineage>
        <taxon>Bacteria</taxon>
        <taxon>Bacillati</taxon>
        <taxon>Bacillota</taxon>
        <taxon>Bacilli</taxon>
        <taxon>Bacillales</taxon>
        <taxon>Bacillaceae</taxon>
        <taxon>Bacillus</taxon>
    </lineage>
</organism>
<evidence type="ECO:0000313" key="3">
    <source>
        <dbReference type="EMBL" id="KAA6453243.1"/>
    </source>
</evidence>
<name>A0A5M8S0X3_9BACI</name>
<feature type="region of interest" description="Disordered" evidence="1">
    <location>
        <begin position="21"/>
        <end position="41"/>
    </location>
</feature>
<feature type="chain" id="PRO_5024319647" evidence="2">
    <location>
        <begin position="27"/>
        <end position="41"/>
    </location>
</feature>
<keyword evidence="2" id="KW-0732">Signal</keyword>
<dbReference type="Proteomes" id="UP000324326">
    <property type="component" value="Unassembled WGS sequence"/>
</dbReference>
<dbReference type="AlphaFoldDB" id="A0A5M8S0X3"/>
<reference evidence="3 4" key="1">
    <citation type="submission" date="2018-08" db="EMBL/GenBank/DDBJ databases">
        <title>Bacillus phenotypic plasticity.</title>
        <authorList>
            <person name="Hurtado E."/>
        </authorList>
    </citation>
    <scope>NUCLEOTIDE SEQUENCE [LARGE SCALE GENOMIC DNA]</scope>
    <source>
        <strain evidence="3 4">427</strain>
    </source>
</reference>
<accession>A0A5M8S0X3</accession>
<gene>
    <name evidence="3" type="ORF">DX927_03300</name>
</gene>
<sequence length="41" mass="4287">MKKLVLCMTIMAFVLGGLSVSGSSQANQSHIHETAELPVGT</sequence>
<dbReference type="NCBIfam" id="NF038040">
    <property type="entry name" value="phero_PhrK_fam"/>
    <property type="match status" value="1"/>
</dbReference>
<dbReference type="InterPro" id="IPR053652">
    <property type="entry name" value="Phr_regulator"/>
</dbReference>
<feature type="signal peptide" evidence="2">
    <location>
        <begin position="1"/>
        <end position="26"/>
    </location>
</feature>